<feature type="domain" description="N-acetyltransferase" evidence="4">
    <location>
        <begin position="18"/>
        <end position="185"/>
    </location>
</feature>
<gene>
    <name evidence="5" type="ORF">EAF07_02920</name>
</gene>
<dbReference type="SUPFAM" id="SSF55729">
    <property type="entry name" value="Acyl-CoA N-acyltransferases (Nat)"/>
    <property type="match status" value="1"/>
</dbReference>
<keyword evidence="1 5" id="KW-0808">Transferase</keyword>
<dbReference type="EMBL" id="RCVM01000003">
    <property type="protein sequence ID" value="RLY04483.1"/>
    <property type="molecule type" value="Genomic_DNA"/>
</dbReference>
<reference evidence="5 6" key="1">
    <citation type="submission" date="2018-10" db="EMBL/GenBank/DDBJ databases">
        <title>Streptococcus hillyeri sp. nov., isolated from equine tracheal sample.</title>
        <authorList>
            <person name="Macfadyen A.C."/>
            <person name="Waller A."/>
            <person name="Paterson G.K."/>
        </authorList>
    </citation>
    <scope>NUCLEOTIDE SEQUENCE [LARGE SCALE GENOMIC DNA]</scope>
    <source>
        <strain evidence="5 6">28462</strain>
    </source>
</reference>
<dbReference type="InterPro" id="IPR000182">
    <property type="entry name" value="GNAT_dom"/>
</dbReference>
<name>A0A3L9DWZ7_9STRE</name>
<protein>
    <submittedName>
        <fullName evidence="5">N-acetyltransferase</fullName>
    </submittedName>
</protein>
<dbReference type="Proteomes" id="UP000279194">
    <property type="component" value="Unassembled WGS sequence"/>
</dbReference>
<evidence type="ECO:0000256" key="2">
    <source>
        <dbReference type="ARBA" id="ARBA00023315"/>
    </source>
</evidence>
<dbReference type="InterPro" id="IPR051531">
    <property type="entry name" value="N-acetyltransferase"/>
</dbReference>
<dbReference type="Pfam" id="PF13302">
    <property type="entry name" value="Acetyltransf_3"/>
    <property type="match status" value="1"/>
</dbReference>
<keyword evidence="2" id="KW-0012">Acyltransferase</keyword>
<dbReference type="PANTHER" id="PTHR43792">
    <property type="entry name" value="GNAT FAMILY, PUTATIVE (AFU_ORTHOLOGUE AFUA_3G00765)-RELATED-RELATED"/>
    <property type="match status" value="1"/>
</dbReference>
<evidence type="ECO:0000313" key="5">
    <source>
        <dbReference type="EMBL" id="RLY04483.1"/>
    </source>
</evidence>
<accession>A0A3L9DWZ7</accession>
<evidence type="ECO:0000313" key="6">
    <source>
        <dbReference type="Proteomes" id="UP000279194"/>
    </source>
</evidence>
<evidence type="ECO:0000259" key="4">
    <source>
        <dbReference type="PROSITE" id="PS51186"/>
    </source>
</evidence>
<comment type="similarity">
    <text evidence="3">Belongs to the acetyltransferase family. RimJ subfamily.</text>
</comment>
<dbReference type="OrthoDB" id="9798081at2"/>
<dbReference type="Gene3D" id="3.40.630.30">
    <property type="match status" value="1"/>
</dbReference>
<dbReference type="PROSITE" id="PS51186">
    <property type="entry name" value="GNAT"/>
    <property type="match status" value="1"/>
</dbReference>
<dbReference type="RefSeq" id="WP_121834866.1">
    <property type="nucleotide sequence ID" value="NZ_CP163513.1"/>
</dbReference>
<dbReference type="AlphaFoldDB" id="A0A3L9DWZ7"/>
<keyword evidence="6" id="KW-1185">Reference proteome</keyword>
<evidence type="ECO:0000256" key="3">
    <source>
        <dbReference type="ARBA" id="ARBA00038502"/>
    </source>
</evidence>
<dbReference type="InterPro" id="IPR016181">
    <property type="entry name" value="Acyl_CoA_acyltransferase"/>
</dbReference>
<organism evidence="5 6">
    <name type="scientific">Streptococcus hillyeri</name>
    <dbReference type="NCBI Taxonomy" id="2282420"/>
    <lineage>
        <taxon>Bacteria</taxon>
        <taxon>Bacillati</taxon>
        <taxon>Bacillota</taxon>
        <taxon>Bacilli</taxon>
        <taxon>Lactobacillales</taxon>
        <taxon>Streptococcaceae</taxon>
        <taxon>Streptococcus</taxon>
    </lineage>
</organism>
<sequence length="185" mass="21470">MDILTALATYSVIETEHLYLRPFSFADAESFYAIASCPDNLDFIFPLKATKQESDYLLVHGFLKSPLGIWALEEKQSGELIGAIKFDQLDLSEKWAELGYFVKKEFQGQGFATEALKTIAFLSFQEFGLKKLRLVTHEENKASQRVAEKSGFKVNRHYKGSDRYTHKMRRYRDYELTKENIKMTR</sequence>
<dbReference type="PANTHER" id="PTHR43792:SF8">
    <property type="entry name" value="[RIBOSOMAL PROTEIN US5]-ALANINE N-ACETYLTRANSFERASE"/>
    <property type="match status" value="1"/>
</dbReference>
<comment type="caution">
    <text evidence="5">The sequence shown here is derived from an EMBL/GenBank/DDBJ whole genome shotgun (WGS) entry which is preliminary data.</text>
</comment>
<proteinExistence type="inferred from homology"/>
<evidence type="ECO:0000256" key="1">
    <source>
        <dbReference type="ARBA" id="ARBA00022679"/>
    </source>
</evidence>
<dbReference type="GO" id="GO:0005737">
    <property type="term" value="C:cytoplasm"/>
    <property type="evidence" value="ECO:0007669"/>
    <property type="project" value="TreeGrafter"/>
</dbReference>
<dbReference type="GO" id="GO:0008999">
    <property type="term" value="F:protein-N-terminal-alanine acetyltransferase activity"/>
    <property type="evidence" value="ECO:0007669"/>
    <property type="project" value="TreeGrafter"/>
</dbReference>
<dbReference type="CDD" id="cd04301">
    <property type="entry name" value="NAT_SF"/>
    <property type="match status" value="1"/>
</dbReference>